<comment type="caution">
    <text evidence="4">The sequence shown here is derived from an EMBL/GenBank/DDBJ whole genome shotgun (WGS) entry which is preliminary data.</text>
</comment>
<dbReference type="SUPFAM" id="SSF55469">
    <property type="entry name" value="FMN-dependent nitroreductase-like"/>
    <property type="match status" value="1"/>
</dbReference>
<dbReference type="PANTHER" id="PTHR43673">
    <property type="entry name" value="NAD(P)H NITROREDUCTASE YDGI-RELATED"/>
    <property type="match status" value="1"/>
</dbReference>
<dbReference type="InterPro" id="IPR029479">
    <property type="entry name" value="Nitroreductase"/>
</dbReference>
<dbReference type="Gene3D" id="3.40.109.10">
    <property type="entry name" value="NADH Oxidase"/>
    <property type="match status" value="1"/>
</dbReference>
<evidence type="ECO:0000256" key="2">
    <source>
        <dbReference type="ARBA" id="ARBA00023002"/>
    </source>
</evidence>
<feature type="domain" description="Nitroreductase" evidence="3">
    <location>
        <begin position="19"/>
        <end position="115"/>
    </location>
</feature>
<dbReference type="InterPro" id="IPR000415">
    <property type="entry name" value="Nitroreductase-like"/>
</dbReference>
<evidence type="ECO:0000256" key="1">
    <source>
        <dbReference type="ARBA" id="ARBA00007118"/>
    </source>
</evidence>
<reference evidence="4 5" key="1">
    <citation type="submission" date="2022-03" db="EMBL/GenBank/DDBJ databases">
        <title>Draft genome sequence of Furfurilactobacillus curtus JCM 31185.</title>
        <authorList>
            <person name="Suzuki S."/>
            <person name="Endo A."/>
            <person name="Kajikawa A."/>
        </authorList>
    </citation>
    <scope>NUCLEOTIDE SEQUENCE [LARGE SCALE GENOMIC DNA]</scope>
    <source>
        <strain evidence="4 5">JCM 31185</strain>
    </source>
</reference>
<dbReference type="Proteomes" id="UP001628078">
    <property type="component" value="Unassembled WGS sequence"/>
</dbReference>
<keyword evidence="2" id="KW-0560">Oxidoreductase</keyword>
<gene>
    <name evidence="4" type="ORF">JCM31185_08890</name>
</gene>
<evidence type="ECO:0000259" key="3">
    <source>
        <dbReference type="Pfam" id="PF00881"/>
    </source>
</evidence>
<evidence type="ECO:0000313" key="5">
    <source>
        <dbReference type="Proteomes" id="UP001628078"/>
    </source>
</evidence>
<proteinExistence type="inferred from homology"/>
<accession>A0ABQ5JM75</accession>
<evidence type="ECO:0000313" key="4">
    <source>
        <dbReference type="EMBL" id="GKT05601.1"/>
    </source>
</evidence>
<protein>
    <recommendedName>
        <fullName evidence="3">Nitroreductase domain-containing protein</fullName>
    </recommendedName>
</protein>
<dbReference type="EMBL" id="BQXO01000002">
    <property type="protein sequence ID" value="GKT05601.1"/>
    <property type="molecule type" value="Genomic_DNA"/>
</dbReference>
<dbReference type="PANTHER" id="PTHR43673:SF10">
    <property type="entry name" value="NADH DEHYDROGENASE_NAD(P)H NITROREDUCTASE XCC3605-RELATED"/>
    <property type="match status" value="1"/>
</dbReference>
<keyword evidence="5" id="KW-1185">Reference proteome</keyword>
<sequence>MDTASAMIMIFVDTKSYESYRELWQQAYENGQVTAAKRDEILKTFYPFYETATPEFLHNDATVDASLAAMQFMLAAPVHGYATNPIGGYDPSKAATTLGLDSERYVPVMGIAIGKPAVEGNLGEDLSVKSIRYSAEKVAEFI</sequence>
<comment type="similarity">
    <text evidence="1">Belongs to the nitroreductase family.</text>
</comment>
<dbReference type="Pfam" id="PF00881">
    <property type="entry name" value="Nitroreductase"/>
    <property type="match status" value="1"/>
</dbReference>
<name>A0ABQ5JM75_9LACO</name>
<organism evidence="4 5">
    <name type="scientific">Furfurilactobacillus curtus</name>
    <dbReference type="NCBI Taxonomy" id="1746200"/>
    <lineage>
        <taxon>Bacteria</taxon>
        <taxon>Bacillati</taxon>
        <taxon>Bacillota</taxon>
        <taxon>Bacilli</taxon>
        <taxon>Lactobacillales</taxon>
        <taxon>Lactobacillaceae</taxon>
        <taxon>Furfurilactobacillus</taxon>
    </lineage>
</organism>